<dbReference type="Pfam" id="PF12673">
    <property type="entry name" value="SipL"/>
    <property type="match status" value="1"/>
</dbReference>
<dbReference type="RefSeq" id="WP_343338683.1">
    <property type="nucleotide sequence ID" value="NZ_CP154622.1"/>
</dbReference>
<evidence type="ECO:0000313" key="3">
    <source>
        <dbReference type="Proteomes" id="UP001477947"/>
    </source>
</evidence>
<keyword evidence="3" id="KW-1185">Reference proteome</keyword>
<reference evidence="2 3" key="1">
    <citation type="submission" date="2024-04" db="EMBL/GenBank/DDBJ databases">
        <title>Isolation and characterization of novel acetogenic strains of the genera Terrisporobacter and Acetoanaerobium.</title>
        <authorList>
            <person name="Boeer T."/>
            <person name="Schueler M.A."/>
            <person name="Lueschen A."/>
            <person name="Eysell L."/>
            <person name="Droege J."/>
            <person name="Heinemann M."/>
            <person name="Engelhardt L."/>
            <person name="Basen M."/>
            <person name="Daniel R."/>
        </authorList>
    </citation>
    <scope>NUCLEOTIDE SEQUENCE [LARGE SCALE GENOMIC DNA]</scope>
    <source>
        <strain evidence="2 3">ELB</strain>
    </source>
</reference>
<protein>
    <recommendedName>
        <fullName evidence="1">SipL SPOCS domain-containing protein</fullName>
    </recommendedName>
</protein>
<evidence type="ECO:0000259" key="1">
    <source>
        <dbReference type="Pfam" id="PF12673"/>
    </source>
</evidence>
<dbReference type="InterPro" id="IPR024300">
    <property type="entry name" value="SipL_SPOCS_dom"/>
</dbReference>
<gene>
    <name evidence="2" type="ORF">TPELB_08890</name>
</gene>
<name>A0ABZ3FD53_9FIRM</name>
<proteinExistence type="predicted"/>
<dbReference type="EMBL" id="CP154622">
    <property type="protein sequence ID" value="XAM40583.1"/>
    <property type="molecule type" value="Genomic_DNA"/>
</dbReference>
<sequence length="360" mass="40787">MIKDSCNNKCLNNNSCNKLNINKKKIEDMIEYNGISKNLPQNSTIFTQFTFNKTLCIPCEKPDIEKIVRLDTKITINDYKVIKTPVGTSLEGQTLTGCKLIVYGTIKQLVMYVANEIDQSVHSAHFEECFCKYIVLPNNFSKLTNLKVIPYIEDVTINESDSRCFCECINIFLDTRLCANCNRCNEVSCFEECTKSLGVSENLPQNPLFFKELIIDDILCIPIEKPDIEGLISITSQVDIISTKLICTENKKSLEGQNLSGCKLIIEYKVKDLVVYTANEVTQPVHSAHYESSLKSTFVVVPCEINGVNIQELLDECKLKINSYIEDICAKNKDRRTISRCLTLLIDVEPKCIKNAKKVK</sequence>
<dbReference type="Proteomes" id="UP001477947">
    <property type="component" value="Chromosome"/>
</dbReference>
<feature type="domain" description="SipL SPOCS" evidence="1">
    <location>
        <begin position="63"/>
        <end position="157"/>
    </location>
</feature>
<evidence type="ECO:0000313" key="2">
    <source>
        <dbReference type="EMBL" id="XAM40583.1"/>
    </source>
</evidence>
<organism evidence="2 3">
    <name type="scientific">Terrisporobacter petrolearius</name>
    <dbReference type="NCBI Taxonomy" id="1460447"/>
    <lineage>
        <taxon>Bacteria</taxon>
        <taxon>Bacillati</taxon>
        <taxon>Bacillota</taxon>
        <taxon>Clostridia</taxon>
        <taxon>Peptostreptococcales</taxon>
        <taxon>Peptostreptococcaceae</taxon>
        <taxon>Terrisporobacter</taxon>
    </lineage>
</organism>
<accession>A0ABZ3FD53</accession>